<keyword evidence="2" id="KW-1185">Reference proteome</keyword>
<protein>
    <submittedName>
        <fullName evidence="1">Uncharacterized protein</fullName>
    </submittedName>
</protein>
<organism evidence="1 2">
    <name type="scientific">Parelaphostrongylus tenuis</name>
    <name type="common">Meningeal worm</name>
    <dbReference type="NCBI Taxonomy" id="148309"/>
    <lineage>
        <taxon>Eukaryota</taxon>
        <taxon>Metazoa</taxon>
        <taxon>Ecdysozoa</taxon>
        <taxon>Nematoda</taxon>
        <taxon>Chromadorea</taxon>
        <taxon>Rhabditida</taxon>
        <taxon>Rhabditina</taxon>
        <taxon>Rhabditomorpha</taxon>
        <taxon>Strongyloidea</taxon>
        <taxon>Metastrongylidae</taxon>
        <taxon>Parelaphostrongylus</taxon>
    </lineage>
</organism>
<evidence type="ECO:0000313" key="1">
    <source>
        <dbReference type="EMBL" id="KAJ1370228.1"/>
    </source>
</evidence>
<proteinExistence type="predicted"/>
<dbReference type="Proteomes" id="UP001196413">
    <property type="component" value="Unassembled WGS sequence"/>
</dbReference>
<dbReference type="EMBL" id="JAHQIW010006757">
    <property type="protein sequence ID" value="KAJ1370228.1"/>
    <property type="molecule type" value="Genomic_DNA"/>
</dbReference>
<reference evidence="1" key="1">
    <citation type="submission" date="2021-06" db="EMBL/GenBank/DDBJ databases">
        <title>Parelaphostrongylus tenuis whole genome reference sequence.</title>
        <authorList>
            <person name="Garwood T.J."/>
            <person name="Larsen P.A."/>
            <person name="Fountain-Jones N.M."/>
            <person name="Garbe J.R."/>
            <person name="Macchietto M.G."/>
            <person name="Kania S.A."/>
            <person name="Gerhold R.W."/>
            <person name="Richards J.E."/>
            <person name="Wolf T.M."/>
        </authorList>
    </citation>
    <scope>NUCLEOTIDE SEQUENCE</scope>
    <source>
        <strain evidence="1">MNPRO001-30</strain>
        <tissue evidence="1">Meninges</tissue>
    </source>
</reference>
<sequence>MIEGVLHHTIWSLIRSRVSGSPGLLALQGQKTRQTWQIIRRPAARRKTAIGQPTTLSRCDCLIMLTIEKSNIKHLTMYDRSMSKRENSIYLDEYYLAKKKRARSYLVQMAWMLYDVSHTHCIFLLPCLAYFLRCECLFM</sequence>
<evidence type="ECO:0000313" key="2">
    <source>
        <dbReference type="Proteomes" id="UP001196413"/>
    </source>
</evidence>
<accession>A0AAD5R5R1</accession>
<comment type="caution">
    <text evidence="1">The sequence shown here is derived from an EMBL/GenBank/DDBJ whole genome shotgun (WGS) entry which is preliminary data.</text>
</comment>
<dbReference type="AlphaFoldDB" id="A0AAD5R5R1"/>
<gene>
    <name evidence="1" type="ORF">KIN20_031917</name>
</gene>
<name>A0AAD5R5R1_PARTN</name>